<reference evidence="1 2" key="1">
    <citation type="submission" date="2024-10" db="EMBL/GenBank/DDBJ databases">
        <title>The Natural Products Discovery Center: Release of the First 8490 Sequenced Strains for Exploring Actinobacteria Biosynthetic Diversity.</title>
        <authorList>
            <person name="Kalkreuter E."/>
            <person name="Kautsar S.A."/>
            <person name="Yang D."/>
            <person name="Bader C.D."/>
            <person name="Teijaro C.N."/>
            <person name="Fluegel L."/>
            <person name="Davis C.M."/>
            <person name="Simpson J.R."/>
            <person name="Lauterbach L."/>
            <person name="Steele A.D."/>
            <person name="Gui C."/>
            <person name="Meng S."/>
            <person name="Li G."/>
            <person name="Viehrig K."/>
            <person name="Ye F."/>
            <person name="Su P."/>
            <person name="Kiefer A.F."/>
            <person name="Nichols A."/>
            <person name="Cepeda A.J."/>
            <person name="Yan W."/>
            <person name="Fan B."/>
            <person name="Jiang Y."/>
            <person name="Adhikari A."/>
            <person name="Zheng C.-J."/>
            <person name="Schuster L."/>
            <person name="Cowan T.M."/>
            <person name="Smanski M.J."/>
            <person name="Chevrette M.G."/>
            <person name="De Carvalho L.P.S."/>
            <person name="Shen B."/>
        </authorList>
    </citation>
    <scope>NUCLEOTIDE SEQUENCE [LARGE SCALE GENOMIC DNA]</scope>
    <source>
        <strain evidence="1 2">NPDC050545</strain>
    </source>
</reference>
<dbReference type="Proteomes" id="UP001612741">
    <property type="component" value="Unassembled WGS sequence"/>
</dbReference>
<sequence>MEFQISAIDPAVVRELLKADDAGRAPRVSVDETGGAPVRCCLRKAAAGERIALVSYAPLRRWAAGTGADPGAYDEQGPIFLHADPCPGRDEDGWPAAHTSPRVLRAYSADGRIRGGRVLPEGADPEVALKEVFADPGTAVVHVRAIEYGCFHFEVARPALT</sequence>
<dbReference type="InterPro" id="IPR009593">
    <property type="entry name" value="DUF1203"/>
</dbReference>
<evidence type="ECO:0000313" key="2">
    <source>
        <dbReference type="Proteomes" id="UP001612741"/>
    </source>
</evidence>
<comment type="caution">
    <text evidence="1">The sequence shown here is derived from an EMBL/GenBank/DDBJ whole genome shotgun (WGS) entry which is preliminary data.</text>
</comment>
<proteinExistence type="predicted"/>
<name>A0ABW7Z9X3_9ACTN</name>
<dbReference type="RefSeq" id="WP_397090975.1">
    <property type="nucleotide sequence ID" value="NZ_JBITGY010000017.1"/>
</dbReference>
<protein>
    <submittedName>
        <fullName evidence="1">DUF1203 domain-containing protein</fullName>
    </submittedName>
</protein>
<keyword evidence="2" id="KW-1185">Reference proteome</keyword>
<dbReference type="Pfam" id="PF06718">
    <property type="entry name" value="DUF1203"/>
    <property type="match status" value="1"/>
</dbReference>
<organism evidence="1 2">
    <name type="scientific">Nonomuraea typhae</name>
    <dbReference type="NCBI Taxonomy" id="2603600"/>
    <lineage>
        <taxon>Bacteria</taxon>
        <taxon>Bacillati</taxon>
        <taxon>Actinomycetota</taxon>
        <taxon>Actinomycetes</taxon>
        <taxon>Streptosporangiales</taxon>
        <taxon>Streptosporangiaceae</taxon>
        <taxon>Nonomuraea</taxon>
    </lineage>
</organism>
<gene>
    <name evidence="1" type="ORF">ACIBG2_46910</name>
</gene>
<dbReference type="EMBL" id="JBITGY010000017">
    <property type="protein sequence ID" value="MFI6504985.1"/>
    <property type="molecule type" value="Genomic_DNA"/>
</dbReference>
<accession>A0ABW7Z9X3</accession>
<evidence type="ECO:0000313" key="1">
    <source>
        <dbReference type="EMBL" id="MFI6504985.1"/>
    </source>
</evidence>
<dbReference type="PIRSF" id="PIRSF034110">
    <property type="entry name" value="DUF1203"/>
    <property type="match status" value="1"/>
</dbReference>